<protein>
    <submittedName>
        <fullName evidence="1">Uncharacterized protein</fullName>
    </submittedName>
</protein>
<evidence type="ECO:0000313" key="1">
    <source>
        <dbReference type="EMBL" id="KAG8373476.1"/>
    </source>
</evidence>
<dbReference type="PANTHER" id="PTHR31451:SF39">
    <property type="entry name" value="MANNAN ENDO-1,4-BETA-MANNOSIDASE 1"/>
    <property type="match status" value="1"/>
</dbReference>
<organism evidence="1 2">
    <name type="scientific">Buddleja alternifolia</name>
    <dbReference type="NCBI Taxonomy" id="168488"/>
    <lineage>
        <taxon>Eukaryota</taxon>
        <taxon>Viridiplantae</taxon>
        <taxon>Streptophyta</taxon>
        <taxon>Embryophyta</taxon>
        <taxon>Tracheophyta</taxon>
        <taxon>Spermatophyta</taxon>
        <taxon>Magnoliopsida</taxon>
        <taxon>eudicotyledons</taxon>
        <taxon>Gunneridae</taxon>
        <taxon>Pentapetalae</taxon>
        <taxon>asterids</taxon>
        <taxon>lamiids</taxon>
        <taxon>Lamiales</taxon>
        <taxon>Scrophulariaceae</taxon>
        <taxon>Buddlejeae</taxon>
        <taxon>Buddleja</taxon>
    </lineage>
</organism>
<accession>A0AAV6WSD0</accession>
<dbReference type="EMBL" id="WHWC01000011">
    <property type="protein sequence ID" value="KAG8373476.1"/>
    <property type="molecule type" value="Genomic_DNA"/>
</dbReference>
<reference evidence="1" key="1">
    <citation type="submission" date="2019-10" db="EMBL/GenBank/DDBJ databases">
        <authorList>
            <person name="Zhang R."/>
            <person name="Pan Y."/>
            <person name="Wang J."/>
            <person name="Ma R."/>
            <person name="Yu S."/>
        </authorList>
    </citation>
    <scope>NUCLEOTIDE SEQUENCE</scope>
    <source>
        <strain evidence="1">LA-IB0</strain>
        <tissue evidence="1">Leaf</tissue>
    </source>
</reference>
<sequence>MDKNHRDIYLLNDNWLHMYCRVSGNDEVQAEFVNKWIQAHINDSKVDSDCARIGGPCGGAIFWQVMAQGMENWSDGYEVVLEQSPSTTNIINPQSRRISSLNNNYHN</sequence>
<dbReference type="GO" id="GO:0016985">
    <property type="term" value="F:mannan endo-1,4-beta-mannosidase activity"/>
    <property type="evidence" value="ECO:0007669"/>
    <property type="project" value="TreeGrafter"/>
</dbReference>
<dbReference type="AlphaFoldDB" id="A0AAV6WSD0"/>
<evidence type="ECO:0000313" key="2">
    <source>
        <dbReference type="Proteomes" id="UP000826271"/>
    </source>
</evidence>
<comment type="caution">
    <text evidence="1">The sequence shown here is derived from an EMBL/GenBank/DDBJ whole genome shotgun (WGS) entry which is preliminary data.</text>
</comment>
<dbReference type="GO" id="GO:0005576">
    <property type="term" value="C:extracellular region"/>
    <property type="evidence" value="ECO:0007669"/>
    <property type="project" value="UniProtKB-SubCell"/>
</dbReference>
<dbReference type="Proteomes" id="UP000826271">
    <property type="component" value="Unassembled WGS sequence"/>
</dbReference>
<dbReference type="PANTHER" id="PTHR31451">
    <property type="match status" value="1"/>
</dbReference>
<name>A0AAV6WSD0_9LAMI</name>
<proteinExistence type="predicted"/>
<dbReference type="InterPro" id="IPR045053">
    <property type="entry name" value="MAN-like"/>
</dbReference>
<gene>
    <name evidence="1" type="ORF">BUALT_Bualt11G0028200</name>
</gene>
<keyword evidence="2" id="KW-1185">Reference proteome</keyword>
<dbReference type="Gene3D" id="3.20.20.80">
    <property type="entry name" value="Glycosidases"/>
    <property type="match status" value="1"/>
</dbReference>